<reference evidence="2" key="1">
    <citation type="submission" date="2022-11" db="UniProtKB">
        <authorList>
            <consortium name="WormBaseParasite"/>
        </authorList>
    </citation>
    <scope>IDENTIFICATION</scope>
</reference>
<protein>
    <submittedName>
        <fullName evidence="2">Uncharacterized protein</fullName>
    </submittedName>
</protein>
<organism evidence="1 2">
    <name type="scientific">Acrobeloides nanus</name>
    <dbReference type="NCBI Taxonomy" id="290746"/>
    <lineage>
        <taxon>Eukaryota</taxon>
        <taxon>Metazoa</taxon>
        <taxon>Ecdysozoa</taxon>
        <taxon>Nematoda</taxon>
        <taxon>Chromadorea</taxon>
        <taxon>Rhabditida</taxon>
        <taxon>Tylenchina</taxon>
        <taxon>Cephalobomorpha</taxon>
        <taxon>Cephaloboidea</taxon>
        <taxon>Cephalobidae</taxon>
        <taxon>Acrobeloides</taxon>
    </lineage>
</organism>
<proteinExistence type="predicted"/>
<dbReference type="AlphaFoldDB" id="A0A914DP52"/>
<name>A0A914DP52_9BILA</name>
<evidence type="ECO:0000313" key="1">
    <source>
        <dbReference type="Proteomes" id="UP000887540"/>
    </source>
</evidence>
<dbReference type="WBParaSite" id="ACRNAN_scaffold3156.g7216.t1">
    <property type="protein sequence ID" value="ACRNAN_scaffold3156.g7216.t1"/>
    <property type="gene ID" value="ACRNAN_scaffold3156.g7216"/>
</dbReference>
<accession>A0A914DP52</accession>
<evidence type="ECO:0000313" key="2">
    <source>
        <dbReference type="WBParaSite" id="ACRNAN_scaffold3156.g7216.t1"/>
    </source>
</evidence>
<sequence>MTVMKDRTKYLALMGTI</sequence>
<keyword evidence="1" id="KW-1185">Reference proteome</keyword>
<dbReference type="Proteomes" id="UP000887540">
    <property type="component" value="Unplaced"/>
</dbReference>